<organism evidence="11 12">
    <name type="scientific">Ligilactobacillus salivarius</name>
    <dbReference type="NCBI Taxonomy" id="1624"/>
    <lineage>
        <taxon>Bacteria</taxon>
        <taxon>Bacillati</taxon>
        <taxon>Bacillota</taxon>
        <taxon>Bacilli</taxon>
        <taxon>Lactobacillales</taxon>
        <taxon>Lactobacillaceae</taxon>
        <taxon>Ligilactobacillus</taxon>
    </lineage>
</organism>
<dbReference type="Proteomes" id="UP000218139">
    <property type="component" value="Unassembled WGS sequence"/>
</dbReference>
<evidence type="ECO:0000256" key="4">
    <source>
        <dbReference type="ARBA" id="ARBA00022723"/>
    </source>
</evidence>
<protein>
    <submittedName>
        <fullName evidence="11">Transposase</fullName>
    </submittedName>
</protein>
<evidence type="ECO:0000259" key="9">
    <source>
        <dbReference type="Pfam" id="PF07282"/>
    </source>
</evidence>
<evidence type="ECO:0000256" key="2">
    <source>
        <dbReference type="ARBA" id="ARBA00011044"/>
    </source>
</evidence>
<dbReference type="NCBIfam" id="NF040570">
    <property type="entry name" value="guided_TnpB"/>
    <property type="match status" value="1"/>
</dbReference>
<proteinExistence type="inferred from homology"/>
<sequence>MLKGVKLSIYPNKKQREQLDIMFGNSRFIWNNMLAMMNERYQNNKDLPMLTEYRLHRLLKPLKVEYPFLKESDSSALQVDCQNLYQAWKNFFKSGFGKPRFKSRKFYKQSYTGKSTIHIVAKRYMKLPKLGYIKTSKTSQLTDCRIKRYTLSYDTTGRYYLSLQVECENQALLPKTNKAVGLDLGVADLAISSDGIKYDTFHVEDLERKANLWQRKFSKRRHQAKVCIESDKYSKVLVPRDFNDFKNLQKAQRTKARLQAKIANTRKDYLHKLTTMLVKQYDTIVIEDLRAKNMMKNHKLAKAIANGSWYLFRSMLEYKCNWYGKQLIIVNPNYTSQVCSNCGVNTGKKSLDVREWTCNNCGTHHDRDVNAARNILAKGLKQVA</sequence>
<evidence type="ECO:0000256" key="7">
    <source>
        <dbReference type="ARBA" id="ARBA00023172"/>
    </source>
</evidence>
<keyword evidence="6" id="KW-0238">DNA-binding</keyword>
<dbReference type="AlphaFoldDB" id="A0A9X6S607"/>
<keyword evidence="7" id="KW-0233">DNA recombination</keyword>
<dbReference type="Pfam" id="PF12323">
    <property type="entry name" value="HTH_OrfB_IS605"/>
    <property type="match status" value="1"/>
</dbReference>
<dbReference type="EMBL" id="LXZO01000066">
    <property type="protein sequence ID" value="PAY48296.1"/>
    <property type="molecule type" value="Genomic_DNA"/>
</dbReference>
<gene>
    <name evidence="11" type="ORF">A8C52_05045</name>
</gene>
<comment type="caution">
    <text evidence="11">The sequence shown here is derived from an EMBL/GenBank/DDBJ whole genome shotgun (WGS) entry which is preliminary data.</text>
</comment>
<dbReference type="PANTHER" id="PTHR30405:SF25">
    <property type="entry name" value="RNA-GUIDED DNA ENDONUCLEASE INSQ-RELATED"/>
    <property type="match status" value="1"/>
</dbReference>
<evidence type="ECO:0000313" key="12">
    <source>
        <dbReference type="Proteomes" id="UP000218139"/>
    </source>
</evidence>
<evidence type="ECO:0000256" key="3">
    <source>
        <dbReference type="ARBA" id="ARBA00022578"/>
    </source>
</evidence>
<dbReference type="InterPro" id="IPR051399">
    <property type="entry name" value="RNA-guided_DNA_endo/Transpos"/>
</dbReference>
<dbReference type="Pfam" id="PF07282">
    <property type="entry name" value="Cas12f1-like_TNB"/>
    <property type="match status" value="1"/>
</dbReference>
<comment type="similarity">
    <text evidence="2">In the N-terminal section; belongs to the transposase 2 family.</text>
</comment>
<keyword evidence="4" id="KW-0479">Metal-binding</keyword>
<evidence type="ECO:0000259" key="10">
    <source>
        <dbReference type="Pfam" id="PF12323"/>
    </source>
</evidence>
<accession>A0A9X6S607</accession>
<dbReference type="NCBIfam" id="TIGR01766">
    <property type="entry name" value="IS200/IS605 family accessory protein TnpB-like domain"/>
    <property type="match status" value="1"/>
</dbReference>
<keyword evidence="3" id="KW-0815">Transposition</keyword>
<dbReference type="PANTHER" id="PTHR30405">
    <property type="entry name" value="TRANSPOSASE"/>
    <property type="match status" value="1"/>
</dbReference>
<feature type="domain" description="Cas12f1-like TNB" evidence="9">
    <location>
        <begin position="309"/>
        <end position="375"/>
    </location>
</feature>
<dbReference type="RefSeq" id="WP_081539547.1">
    <property type="nucleotide sequence ID" value="NZ_LXZG01000077.1"/>
</dbReference>
<dbReference type="GO" id="GO:0003677">
    <property type="term" value="F:DNA binding"/>
    <property type="evidence" value="ECO:0007669"/>
    <property type="project" value="UniProtKB-KW"/>
</dbReference>
<evidence type="ECO:0000259" key="8">
    <source>
        <dbReference type="Pfam" id="PF01385"/>
    </source>
</evidence>
<feature type="domain" description="Transposase putative helix-turn-helix" evidence="10">
    <location>
        <begin position="1"/>
        <end position="45"/>
    </location>
</feature>
<comment type="similarity">
    <text evidence="1">In the C-terminal section; belongs to the transposase 35 family.</text>
</comment>
<dbReference type="GO" id="GO:0032196">
    <property type="term" value="P:transposition"/>
    <property type="evidence" value="ECO:0007669"/>
    <property type="project" value="UniProtKB-KW"/>
</dbReference>
<evidence type="ECO:0000313" key="11">
    <source>
        <dbReference type="EMBL" id="PAY48296.1"/>
    </source>
</evidence>
<dbReference type="InterPro" id="IPR001959">
    <property type="entry name" value="Transposase"/>
</dbReference>
<evidence type="ECO:0000256" key="5">
    <source>
        <dbReference type="ARBA" id="ARBA00022833"/>
    </source>
</evidence>
<dbReference type="Pfam" id="PF01385">
    <property type="entry name" value="OrfB_IS605"/>
    <property type="match status" value="1"/>
</dbReference>
<feature type="domain" description="Probable transposase IS891/IS1136/IS1341" evidence="8">
    <location>
        <begin position="163"/>
        <end position="297"/>
    </location>
</feature>
<name>A0A9X6S607_9LACO</name>
<dbReference type="InterPro" id="IPR021027">
    <property type="entry name" value="Transposase_put_HTH"/>
</dbReference>
<evidence type="ECO:0000256" key="1">
    <source>
        <dbReference type="ARBA" id="ARBA00008761"/>
    </source>
</evidence>
<dbReference type="GO" id="GO:0046872">
    <property type="term" value="F:metal ion binding"/>
    <property type="evidence" value="ECO:0007669"/>
    <property type="project" value="UniProtKB-KW"/>
</dbReference>
<reference evidence="11 12" key="1">
    <citation type="submission" date="2016-05" db="EMBL/GenBank/DDBJ databases">
        <authorList>
            <person name="Lee J.-Y."/>
            <person name="Kim E.B."/>
            <person name="Choi Y.-J."/>
        </authorList>
    </citation>
    <scope>NUCLEOTIDE SEQUENCE [LARGE SCALE GENOMIC DNA]</scope>
    <source>
        <strain evidence="11 12">KLA006</strain>
    </source>
</reference>
<keyword evidence="5" id="KW-0862">Zinc</keyword>
<evidence type="ECO:0000256" key="6">
    <source>
        <dbReference type="ARBA" id="ARBA00023125"/>
    </source>
</evidence>
<dbReference type="InterPro" id="IPR010095">
    <property type="entry name" value="Cas12f1-like_TNB"/>
</dbReference>
<dbReference type="GO" id="GO:0006310">
    <property type="term" value="P:DNA recombination"/>
    <property type="evidence" value="ECO:0007669"/>
    <property type="project" value="UniProtKB-KW"/>
</dbReference>